<comment type="cofactor">
    <cofactor evidence="1">
        <name>Zn(2+)</name>
        <dbReference type="ChEBI" id="CHEBI:29105"/>
    </cofactor>
</comment>
<dbReference type="PROSITE" id="PS00143">
    <property type="entry name" value="INSULINASE"/>
    <property type="match status" value="1"/>
</dbReference>
<dbReference type="OrthoDB" id="9811314at2"/>
<reference evidence="6 7" key="1">
    <citation type="journal article" date="2018" name="Front. Microbiol.">
        <title>Hydrolytic Capabilities as a Key to Environmental Success: Chitinolytic and Cellulolytic Acidobacteria From Acidic Sub-arctic Soils and Boreal Peatlands.</title>
        <authorList>
            <person name="Belova S.E."/>
            <person name="Ravin N.V."/>
            <person name="Pankratov T.A."/>
            <person name="Rakitin A.L."/>
            <person name="Ivanova A.A."/>
            <person name="Beletsky A.V."/>
            <person name="Mardanov A.V."/>
            <person name="Sinninghe Damste J.S."/>
            <person name="Dedysh S.N."/>
        </authorList>
    </citation>
    <scope>NUCLEOTIDE SEQUENCE [LARGE SCALE GENOMIC DNA]</scope>
    <source>
        <strain evidence="6 7">SBC82</strain>
    </source>
</reference>
<evidence type="ECO:0000256" key="1">
    <source>
        <dbReference type="ARBA" id="ARBA00001947"/>
    </source>
</evidence>
<organism evidence="6 7">
    <name type="scientific">Acidisarcina polymorpha</name>
    <dbReference type="NCBI Taxonomy" id="2211140"/>
    <lineage>
        <taxon>Bacteria</taxon>
        <taxon>Pseudomonadati</taxon>
        <taxon>Acidobacteriota</taxon>
        <taxon>Terriglobia</taxon>
        <taxon>Terriglobales</taxon>
        <taxon>Acidobacteriaceae</taxon>
        <taxon>Acidisarcina</taxon>
    </lineage>
</organism>
<gene>
    <name evidence="6" type="ORF">ACPOL_5510</name>
</gene>
<dbReference type="FunFam" id="3.30.830.10:FF:000008">
    <property type="entry name" value="Mitochondrial-processing peptidase subunit beta"/>
    <property type="match status" value="1"/>
</dbReference>
<dbReference type="Gene3D" id="3.30.830.10">
    <property type="entry name" value="Metalloenzyme, LuxS/M16 peptidase-like"/>
    <property type="match status" value="2"/>
</dbReference>
<evidence type="ECO:0000259" key="5">
    <source>
        <dbReference type="Pfam" id="PF05193"/>
    </source>
</evidence>
<dbReference type="PANTHER" id="PTHR11851">
    <property type="entry name" value="METALLOPROTEASE"/>
    <property type="match status" value="1"/>
</dbReference>
<dbReference type="InterPro" id="IPR007863">
    <property type="entry name" value="Peptidase_M16_C"/>
</dbReference>
<evidence type="ECO:0000256" key="2">
    <source>
        <dbReference type="ARBA" id="ARBA00007261"/>
    </source>
</evidence>
<protein>
    <submittedName>
        <fullName evidence="6">Peptidase, M16 family</fullName>
    </submittedName>
</protein>
<evidence type="ECO:0000259" key="4">
    <source>
        <dbReference type="Pfam" id="PF00675"/>
    </source>
</evidence>
<dbReference type="EMBL" id="CP030840">
    <property type="protein sequence ID" value="AXC14758.1"/>
    <property type="molecule type" value="Genomic_DNA"/>
</dbReference>
<dbReference type="AlphaFoldDB" id="A0A2Z5G6X2"/>
<feature type="domain" description="Peptidase M16 N-terminal" evidence="4">
    <location>
        <begin position="18"/>
        <end position="165"/>
    </location>
</feature>
<dbReference type="GO" id="GO:0006508">
    <property type="term" value="P:proteolysis"/>
    <property type="evidence" value="ECO:0007669"/>
    <property type="project" value="InterPro"/>
</dbReference>
<dbReference type="PANTHER" id="PTHR11851:SF49">
    <property type="entry name" value="MITOCHONDRIAL-PROCESSING PEPTIDASE SUBUNIT ALPHA"/>
    <property type="match status" value="1"/>
</dbReference>
<dbReference type="Proteomes" id="UP000253606">
    <property type="component" value="Chromosome"/>
</dbReference>
<dbReference type="SUPFAM" id="SSF63411">
    <property type="entry name" value="LuxS/MPP-like metallohydrolase"/>
    <property type="match status" value="2"/>
</dbReference>
<feature type="domain" description="Peptidase M16 C-terminal" evidence="5">
    <location>
        <begin position="172"/>
        <end position="345"/>
    </location>
</feature>
<comment type="similarity">
    <text evidence="2 3">Belongs to the peptidase M16 family.</text>
</comment>
<dbReference type="InterPro" id="IPR011249">
    <property type="entry name" value="Metalloenz_LuxS/M16"/>
</dbReference>
<dbReference type="InterPro" id="IPR001431">
    <property type="entry name" value="Pept_M16_Zn_BS"/>
</dbReference>
<evidence type="ECO:0000313" key="6">
    <source>
        <dbReference type="EMBL" id="AXC14758.1"/>
    </source>
</evidence>
<sequence>MINERNIRRTVLPNGLTILTERMEHVRSVAMGMWVRAGSRHELPEVNGISHFVEHMVFKGTKSRSAQHIAREVDAIGGNLDAFTGKETVCFNIKVLDEHVPPALDVLSDLVLNPVFANEDISRERGVILEEIKMDEDNPDYLVHEIFTQNFWKDHPLGKPILGTKETVRRFEQDTLFDYYGQRFVGGNMIFSAAGNLEHDAFVEKVVRRFESVLPGNHEGGDAAPKTAARISLRNKKSLEQVQLCLGVPSQPIAHEQRYVTLILNTVLGGGMSSRLFQTVREERGLAYSIYSDLNPYRDTGSLCVYAGTSSSKAVQVIELVMTEFRRLKEELLPADELRRAKDQLKGNILLSLESSMSRMSNLARQEMYFQYFFGMQEILDKIEAVTAEQVMEMAQSIFRPEEVAVTLLGRLDGLKLTRRELAC</sequence>
<dbReference type="GO" id="GO:0046872">
    <property type="term" value="F:metal ion binding"/>
    <property type="evidence" value="ECO:0007669"/>
    <property type="project" value="InterPro"/>
</dbReference>
<dbReference type="Pfam" id="PF00675">
    <property type="entry name" value="Peptidase_M16"/>
    <property type="match status" value="1"/>
</dbReference>
<dbReference type="InterPro" id="IPR011765">
    <property type="entry name" value="Pept_M16_N"/>
</dbReference>
<dbReference type="GO" id="GO:0004222">
    <property type="term" value="F:metalloendopeptidase activity"/>
    <property type="evidence" value="ECO:0007669"/>
    <property type="project" value="InterPro"/>
</dbReference>
<dbReference type="InterPro" id="IPR050361">
    <property type="entry name" value="MPP/UQCRC_Complex"/>
</dbReference>
<dbReference type="RefSeq" id="WP_114209468.1">
    <property type="nucleotide sequence ID" value="NZ_CP030840.1"/>
</dbReference>
<dbReference type="Pfam" id="PF05193">
    <property type="entry name" value="Peptidase_M16_C"/>
    <property type="match status" value="1"/>
</dbReference>
<proteinExistence type="inferred from homology"/>
<name>A0A2Z5G6X2_9BACT</name>
<evidence type="ECO:0000313" key="7">
    <source>
        <dbReference type="Proteomes" id="UP000253606"/>
    </source>
</evidence>
<evidence type="ECO:0000256" key="3">
    <source>
        <dbReference type="RuleBase" id="RU004447"/>
    </source>
</evidence>
<dbReference type="KEGG" id="abas:ACPOL_5510"/>
<accession>A0A2Z5G6X2</accession>
<keyword evidence="7" id="KW-1185">Reference proteome</keyword>